<sequence length="334" mass="36797">MTEDREPPEVIDQPTGDQPGTDVVRLEPPQPTSLTVPGGVDNALKEWEDYQRLTQDLLNESDYQQIGRSKFKKKSAWRKYARAFNISDRVTFEHIERDERGRPLWARIRVVAIAPNGRTAEADQEAHIDEKCCPQAEGEECNPRGRHTHCEGGCSGRIHWSHDGDIPAVALTRAKNRAISDLIGAGEVSSEEMQRSENEERDQPQNATSRPPRPENSTHAARRTNPPQQRTEPAAPPWADELKAKLAAVEGLDLDYVAMAIGVAKATSAEIQKWLDANTDFVHPLDALVAQAVEKMPPELREKVAAKTATGGEPDAVKPADPGPAQDDAPPAEE</sequence>
<comment type="caution">
    <text evidence="2">The sequence shown here is derived from an EMBL/GenBank/DDBJ whole genome shotgun (WGS) entry which is preliminary data.</text>
</comment>
<reference evidence="2" key="1">
    <citation type="journal article" date="2015" name="Nature">
        <title>Complex archaea that bridge the gap between prokaryotes and eukaryotes.</title>
        <authorList>
            <person name="Spang A."/>
            <person name="Saw J.H."/>
            <person name="Jorgensen S.L."/>
            <person name="Zaremba-Niedzwiedzka K."/>
            <person name="Martijn J."/>
            <person name="Lind A.E."/>
            <person name="van Eijk R."/>
            <person name="Schleper C."/>
            <person name="Guy L."/>
            <person name="Ettema T.J."/>
        </authorList>
    </citation>
    <scope>NUCLEOTIDE SEQUENCE</scope>
</reference>
<organism evidence="2">
    <name type="scientific">marine sediment metagenome</name>
    <dbReference type="NCBI Taxonomy" id="412755"/>
    <lineage>
        <taxon>unclassified sequences</taxon>
        <taxon>metagenomes</taxon>
        <taxon>ecological metagenomes</taxon>
    </lineage>
</organism>
<proteinExistence type="predicted"/>
<feature type="region of interest" description="Disordered" evidence="1">
    <location>
        <begin position="185"/>
        <end position="237"/>
    </location>
</feature>
<feature type="compositionally biased region" description="Basic and acidic residues" evidence="1">
    <location>
        <begin position="192"/>
        <end position="203"/>
    </location>
</feature>
<feature type="region of interest" description="Disordered" evidence="1">
    <location>
        <begin position="301"/>
        <end position="334"/>
    </location>
</feature>
<gene>
    <name evidence="2" type="ORF">LCGC14_0391220</name>
</gene>
<name>A0A0F9VLH3_9ZZZZ</name>
<dbReference type="PANTHER" id="PTHR37731">
    <property type="entry name" value="PEPTIDE TRANSPORTER FAMILY PROTEIN"/>
    <property type="match status" value="1"/>
</dbReference>
<accession>A0A0F9VLH3</accession>
<dbReference type="PANTHER" id="PTHR37731:SF1">
    <property type="entry name" value="PEPTIDE TRANSPORTER FAMILY PROTEIN"/>
    <property type="match status" value="1"/>
</dbReference>
<dbReference type="EMBL" id="LAZR01000328">
    <property type="protein sequence ID" value="KKN74321.1"/>
    <property type="molecule type" value="Genomic_DNA"/>
</dbReference>
<feature type="compositionally biased region" description="Low complexity" evidence="1">
    <location>
        <begin position="319"/>
        <end position="334"/>
    </location>
</feature>
<evidence type="ECO:0000256" key="1">
    <source>
        <dbReference type="SAM" id="MobiDB-lite"/>
    </source>
</evidence>
<dbReference type="AlphaFoldDB" id="A0A0F9VLH3"/>
<evidence type="ECO:0000313" key="2">
    <source>
        <dbReference type="EMBL" id="KKN74321.1"/>
    </source>
</evidence>
<feature type="region of interest" description="Disordered" evidence="1">
    <location>
        <begin position="1"/>
        <end position="39"/>
    </location>
</feature>
<protein>
    <submittedName>
        <fullName evidence="2">Uncharacterized protein</fullName>
    </submittedName>
</protein>
<feature type="compositionally biased region" description="Polar residues" evidence="1">
    <location>
        <begin position="204"/>
        <end position="231"/>
    </location>
</feature>